<sequence>MASPEEKRRRLESPEGRASTATPPLVARPRAQYPMDAPDSSQLPTQTRRTSAPGNLWSATSLLPSSSTASTSAASDLFKCDNTTLMQKLTAIQKLAAQQRCGIKCSELSGSNPSSPDSGLGDSDHDSSGRSTSNSKSAEPLSALGGLHPAVSASMTSALHQHLLASRLAGGFMPTLASSSPSAAALCGASLPSQFVASGQWLFSFWRLVYRPGPA</sequence>
<feature type="compositionally biased region" description="Low complexity" evidence="1">
    <location>
        <begin position="58"/>
        <end position="68"/>
    </location>
</feature>
<dbReference type="Proteomes" id="UP000887566">
    <property type="component" value="Unplaced"/>
</dbReference>
<feature type="region of interest" description="Disordered" evidence="1">
    <location>
        <begin position="108"/>
        <end position="142"/>
    </location>
</feature>
<dbReference type="AlphaFoldDB" id="A0A914W3P3"/>
<proteinExistence type="predicted"/>
<dbReference type="WBParaSite" id="PSAMB.scaffold30size108092.g811.t1">
    <property type="protein sequence ID" value="PSAMB.scaffold30size108092.g811.t1"/>
    <property type="gene ID" value="PSAMB.scaffold30size108092.g811"/>
</dbReference>
<accession>A0A914W3P3</accession>
<feature type="compositionally biased region" description="Basic and acidic residues" evidence="1">
    <location>
        <begin position="1"/>
        <end position="15"/>
    </location>
</feature>
<feature type="compositionally biased region" description="Polar residues" evidence="1">
    <location>
        <begin position="39"/>
        <end position="53"/>
    </location>
</feature>
<organism evidence="2 3">
    <name type="scientific">Plectus sambesii</name>
    <dbReference type="NCBI Taxonomy" id="2011161"/>
    <lineage>
        <taxon>Eukaryota</taxon>
        <taxon>Metazoa</taxon>
        <taxon>Ecdysozoa</taxon>
        <taxon>Nematoda</taxon>
        <taxon>Chromadorea</taxon>
        <taxon>Plectida</taxon>
        <taxon>Plectina</taxon>
        <taxon>Plectoidea</taxon>
        <taxon>Plectidae</taxon>
        <taxon>Plectus</taxon>
    </lineage>
</organism>
<name>A0A914W3P3_9BILA</name>
<feature type="region of interest" description="Disordered" evidence="1">
    <location>
        <begin position="1"/>
        <end position="68"/>
    </location>
</feature>
<reference evidence="3" key="1">
    <citation type="submission" date="2022-11" db="UniProtKB">
        <authorList>
            <consortium name="WormBaseParasite"/>
        </authorList>
    </citation>
    <scope>IDENTIFICATION</scope>
</reference>
<evidence type="ECO:0000313" key="2">
    <source>
        <dbReference type="Proteomes" id="UP000887566"/>
    </source>
</evidence>
<evidence type="ECO:0000313" key="3">
    <source>
        <dbReference type="WBParaSite" id="PSAMB.scaffold30size108092.g811.t1"/>
    </source>
</evidence>
<feature type="compositionally biased region" description="Low complexity" evidence="1">
    <location>
        <begin position="108"/>
        <end position="121"/>
    </location>
</feature>
<evidence type="ECO:0000256" key="1">
    <source>
        <dbReference type="SAM" id="MobiDB-lite"/>
    </source>
</evidence>
<keyword evidence="2" id="KW-1185">Reference proteome</keyword>
<protein>
    <submittedName>
        <fullName evidence="3">Uncharacterized protein</fullName>
    </submittedName>
</protein>